<dbReference type="InterPro" id="IPR001029">
    <property type="entry name" value="Flagellin_N"/>
</dbReference>
<dbReference type="EMBL" id="FOXO01000046">
    <property type="protein sequence ID" value="SFQ43520.1"/>
    <property type="molecule type" value="Genomic_DNA"/>
</dbReference>
<dbReference type="Gene3D" id="6.10.10.10">
    <property type="entry name" value="Flagellar export chaperone, C-terminal domain"/>
    <property type="match status" value="1"/>
</dbReference>
<evidence type="ECO:0000256" key="4">
    <source>
        <dbReference type="RuleBase" id="RU362073"/>
    </source>
</evidence>
<keyword evidence="7" id="KW-0969">Cilium</keyword>
<evidence type="ECO:0000256" key="2">
    <source>
        <dbReference type="ARBA" id="ARBA00020110"/>
    </source>
</evidence>
<evidence type="ECO:0000256" key="1">
    <source>
        <dbReference type="ARBA" id="ARBA00005709"/>
    </source>
</evidence>
<accession>A0A1I5YHA3</accession>
<dbReference type="GO" id="GO:0005198">
    <property type="term" value="F:structural molecule activity"/>
    <property type="evidence" value="ECO:0007669"/>
    <property type="project" value="UniProtKB-UniRule"/>
</dbReference>
<dbReference type="RefSeq" id="WP_074891913.1">
    <property type="nucleotide sequence ID" value="NZ_FOXO01000046.1"/>
</dbReference>
<dbReference type="InterPro" id="IPR046358">
    <property type="entry name" value="Flagellin_C"/>
</dbReference>
<feature type="domain" description="Flagellin C-terminal" evidence="6">
    <location>
        <begin position="521"/>
        <end position="603"/>
    </location>
</feature>
<evidence type="ECO:0000259" key="6">
    <source>
        <dbReference type="Pfam" id="PF00700"/>
    </source>
</evidence>
<evidence type="ECO:0000259" key="5">
    <source>
        <dbReference type="Pfam" id="PF00669"/>
    </source>
</evidence>
<evidence type="ECO:0000313" key="8">
    <source>
        <dbReference type="Proteomes" id="UP000182624"/>
    </source>
</evidence>
<proteinExistence type="inferred from homology"/>
<dbReference type="Pfam" id="PF00700">
    <property type="entry name" value="Flagellin_C"/>
    <property type="match status" value="1"/>
</dbReference>
<keyword evidence="8" id="KW-1185">Reference proteome</keyword>
<dbReference type="GO" id="GO:0005576">
    <property type="term" value="C:extracellular region"/>
    <property type="evidence" value="ECO:0007669"/>
    <property type="project" value="UniProtKB-SubCell"/>
</dbReference>
<feature type="domain" description="Flagellin N-terminal" evidence="5">
    <location>
        <begin position="3"/>
        <end position="137"/>
    </location>
</feature>
<name>A0A1I5YHA3_9FIRM</name>
<keyword evidence="7" id="KW-0282">Flagellum</keyword>
<dbReference type="AlphaFoldDB" id="A0A1I5YHA3"/>
<gene>
    <name evidence="7" type="ORF">SAMN04487928_14613</name>
</gene>
<dbReference type="Proteomes" id="UP000182624">
    <property type="component" value="Unassembled WGS sequence"/>
</dbReference>
<dbReference type="InterPro" id="IPR042187">
    <property type="entry name" value="Flagellin_C_sub2"/>
</dbReference>
<keyword evidence="7" id="KW-0966">Cell projection</keyword>
<dbReference type="Gene3D" id="1.20.1330.10">
    <property type="entry name" value="f41 fragment of flagellin, N-terminal domain"/>
    <property type="match status" value="2"/>
</dbReference>
<dbReference type="Pfam" id="PF00669">
    <property type="entry name" value="Flagellin_N"/>
    <property type="match status" value="1"/>
</dbReference>
<dbReference type="NCBIfam" id="NF033876">
    <property type="entry name" value="flagella_HExxH"/>
    <property type="match status" value="1"/>
</dbReference>
<dbReference type="SUPFAM" id="SSF64518">
    <property type="entry name" value="Phase 1 flagellin"/>
    <property type="match status" value="1"/>
</dbReference>
<sequence length="604" mass="64216">MDIQHNITAMNSNRQLGITTGLQRKSSEKLSSGYKVNRAADDAAGLAISEKMRRQVRGLSQASYNAQDGISFVQIADGALHEVHDMIQRGNELAIKAANDTLTAEDRSYINQEITKLKEEIDAVGGKTTFNEIPIFPANGAAAREATAEQKELLERIATKMIPNAVSQMVSALSGSLGNRLNTLAGSNADIGAMDLQISYIDGPSNTLAYMQGGFYGRNGAVDIFAAESLLMKVDSADYTSNTLDESTEQMLESTIAHELMHGLMDLTLPEGMWRADADTSLNFPKWFVEGTAQLIGGGFTTGWNDALFYMSDETAVANYLRQYTVEDRVYGHGYLACAYLCQLASGQSGVSQGSLQSGANAIFNALLNNYDNYANGGTVNSFEDTINSVISGSCLTVSQVISNINNGEGNAASFVKKLVDASRSSSSLNGAGSIIASGGLSSTDVLGSSVSAQQAMFVKGASASGTSGGDDATLILQVGSESSSDNQIALKRFAMSASAIGVSNANTLTSTDALEAIGYFKGALMNISAMRSYYGAMQNRLEHTVKNLDNVVENTQAAESRIRDTDMAEEMVRYSNQNILQQAGQSMLAQANQTNQGVLSLLQ</sequence>
<dbReference type="PANTHER" id="PTHR42792">
    <property type="entry name" value="FLAGELLIN"/>
    <property type="match status" value="1"/>
</dbReference>
<dbReference type="PRINTS" id="PR00207">
    <property type="entry name" value="FLAGELLIN"/>
</dbReference>
<comment type="function">
    <text evidence="4">Flagellin is the subunit protein which polymerizes to form the filaments of bacterial flagella.</text>
</comment>
<protein>
    <recommendedName>
        <fullName evidence="2 4">Flagellin</fullName>
    </recommendedName>
</protein>
<evidence type="ECO:0000256" key="3">
    <source>
        <dbReference type="ARBA" id="ARBA00023143"/>
    </source>
</evidence>
<comment type="similarity">
    <text evidence="1 4">Belongs to the bacterial flagellin family.</text>
</comment>
<dbReference type="InterPro" id="IPR001492">
    <property type="entry name" value="Flagellin"/>
</dbReference>
<dbReference type="PANTHER" id="PTHR42792:SF2">
    <property type="entry name" value="FLAGELLIN"/>
    <property type="match status" value="1"/>
</dbReference>
<reference evidence="8" key="1">
    <citation type="submission" date="2016-10" db="EMBL/GenBank/DDBJ databases">
        <authorList>
            <person name="Varghese N."/>
            <person name="Submissions S."/>
        </authorList>
    </citation>
    <scope>NUCLEOTIDE SEQUENCE [LARGE SCALE GENOMIC DNA]</scope>
    <source>
        <strain evidence="8">P18</strain>
    </source>
</reference>
<keyword evidence="3 4" id="KW-0975">Bacterial flagellum</keyword>
<organism evidence="7 8">
    <name type="scientific">Butyrivibrio proteoclasticus</name>
    <dbReference type="NCBI Taxonomy" id="43305"/>
    <lineage>
        <taxon>Bacteria</taxon>
        <taxon>Bacillati</taxon>
        <taxon>Bacillota</taxon>
        <taxon>Clostridia</taxon>
        <taxon>Lachnospirales</taxon>
        <taxon>Lachnospiraceae</taxon>
        <taxon>Butyrivibrio</taxon>
    </lineage>
</organism>
<dbReference type="GO" id="GO:0009288">
    <property type="term" value="C:bacterial-type flagellum"/>
    <property type="evidence" value="ECO:0007669"/>
    <property type="project" value="UniProtKB-SubCell"/>
</dbReference>
<evidence type="ECO:0000313" key="7">
    <source>
        <dbReference type="EMBL" id="SFQ43520.1"/>
    </source>
</evidence>
<comment type="subcellular location">
    <subcellularLocation>
        <location evidence="4">Secreted</location>
    </subcellularLocation>
    <subcellularLocation>
        <location evidence="4">Bacterial flagellum</location>
    </subcellularLocation>
</comment>
<keyword evidence="4" id="KW-0964">Secreted</keyword>